<keyword evidence="2" id="KW-1185">Reference proteome</keyword>
<comment type="caution">
    <text evidence="1">The sequence shown here is derived from an EMBL/GenBank/DDBJ whole genome shotgun (WGS) entry which is preliminary data.</text>
</comment>
<gene>
    <name evidence="1" type="ORF">BMT55_11705</name>
</gene>
<organism evidence="1 2">
    <name type="scientific">Listeria newyorkensis</name>
    <dbReference type="NCBI Taxonomy" id="1497681"/>
    <lineage>
        <taxon>Bacteria</taxon>
        <taxon>Bacillati</taxon>
        <taxon>Bacillota</taxon>
        <taxon>Bacilli</taxon>
        <taxon>Bacillales</taxon>
        <taxon>Listeriaceae</taxon>
        <taxon>Listeria</taxon>
    </lineage>
</organism>
<protein>
    <submittedName>
        <fullName evidence="1">Uncharacterized protein</fullName>
    </submittedName>
</protein>
<dbReference type="RefSeq" id="WP_103034976.1">
    <property type="nucleotide sequence ID" value="NZ_MPDH01000014.1"/>
</dbReference>
<proteinExistence type="predicted"/>
<accession>A0ABX4XMM3</accession>
<sequence>MHNYHLYVRSASSFTFYRAYGTKAEVQAEMATLFKDATNNACMMLGVRENKRIYIENNN</sequence>
<evidence type="ECO:0000313" key="2">
    <source>
        <dbReference type="Proteomes" id="UP000236500"/>
    </source>
</evidence>
<name>A0ABX4XMM3_9LIST</name>
<dbReference type="EMBL" id="MPDH01000014">
    <property type="protein sequence ID" value="PNP90636.1"/>
    <property type="molecule type" value="Genomic_DNA"/>
</dbReference>
<dbReference type="Proteomes" id="UP000236500">
    <property type="component" value="Unassembled WGS sequence"/>
</dbReference>
<evidence type="ECO:0000313" key="1">
    <source>
        <dbReference type="EMBL" id="PNP90636.1"/>
    </source>
</evidence>
<reference evidence="1 2" key="1">
    <citation type="submission" date="2016-11" db="EMBL/GenBank/DDBJ databases">
        <title>Whole Genome Sequence of Listeria newyorkensis.</title>
        <authorList>
            <person name="Frink S."/>
            <person name="Morales C."/>
            <person name="Kiang D."/>
        </authorList>
    </citation>
    <scope>NUCLEOTIDE SEQUENCE [LARGE SCALE GENOMIC DNA]</scope>
    <source>
        <strain evidence="1 2">F1604011-044</strain>
    </source>
</reference>